<gene>
    <name evidence="3" type="ORF">SPRG_07975</name>
</gene>
<keyword evidence="4" id="KW-1185">Reference proteome</keyword>
<dbReference type="VEuPathDB" id="FungiDB:SPRG_07975"/>
<evidence type="ECO:0000256" key="1">
    <source>
        <dbReference type="SAM" id="Coils"/>
    </source>
</evidence>
<dbReference type="OMA" id="QLQIRWQ"/>
<dbReference type="KEGG" id="spar:SPRG_07975"/>
<evidence type="ECO:0000313" key="4">
    <source>
        <dbReference type="Proteomes" id="UP000030745"/>
    </source>
</evidence>
<organism evidence="3 4">
    <name type="scientific">Saprolegnia parasitica (strain CBS 223.65)</name>
    <dbReference type="NCBI Taxonomy" id="695850"/>
    <lineage>
        <taxon>Eukaryota</taxon>
        <taxon>Sar</taxon>
        <taxon>Stramenopiles</taxon>
        <taxon>Oomycota</taxon>
        <taxon>Saprolegniomycetes</taxon>
        <taxon>Saprolegniales</taxon>
        <taxon>Saprolegniaceae</taxon>
        <taxon>Saprolegnia</taxon>
    </lineage>
</organism>
<keyword evidence="2" id="KW-1133">Transmembrane helix</keyword>
<dbReference type="RefSeq" id="XP_012202713.1">
    <property type="nucleotide sequence ID" value="XM_012347323.1"/>
</dbReference>
<sequence>MEVAFVSGALQVVVAVVNNVLGKPRVPTDPIAQRQVELQHELLEAKKRCVALELELADVTLKLTKQEDTVKQRRLKHAVEQLQLQIRWQRLERRHRLQQLRLWLPRAAGFLALAFLVYAAVAYTWQFWPRLFASQLQ</sequence>
<feature type="coiled-coil region" evidence="1">
    <location>
        <begin position="35"/>
        <end position="62"/>
    </location>
</feature>
<evidence type="ECO:0000256" key="2">
    <source>
        <dbReference type="SAM" id="Phobius"/>
    </source>
</evidence>
<proteinExistence type="predicted"/>
<dbReference type="GeneID" id="24130221"/>
<name>A0A067CJ34_SAPPC</name>
<accession>A0A067CJ34</accession>
<dbReference type="EMBL" id="KK583223">
    <property type="protein sequence ID" value="KDO26571.1"/>
    <property type="molecule type" value="Genomic_DNA"/>
</dbReference>
<feature type="transmembrane region" description="Helical" evidence="2">
    <location>
        <begin position="103"/>
        <end position="125"/>
    </location>
</feature>
<evidence type="ECO:0000313" key="3">
    <source>
        <dbReference type="EMBL" id="KDO26571.1"/>
    </source>
</evidence>
<keyword evidence="1" id="KW-0175">Coiled coil</keyword>
<keyword evidence="2" id="KW-0812">Transmembrane</keyword>
<protein>
    <submittedName>
        <fullName evidence="3">Uncharacterized protein</fullName>
    </submittedName>
</protein>
<keyword evidence="2" id="KW-0472">Membrane</keyword>
<dbReference type="Proteomes" id="UP000030745">
    <property type="component" value="Unassembled WGS sequence"/>
</dbReference>
<dbReference type="OrthoDB" id="61209at2759"/>
<dbReference type="AlphaFoldDB" id="A0A067CJ34"/>
<reference evidence="3 4" key="1">
    <citation type="journal article" date="2013" name="PLoS Genet.">
        <title>Distinctive expansion of potential virulence genes in the genome of the oomycete fish pathogen Saprolegnia parasitica.</title>
        <authorList>
            <person name="Jiang R.H."/>
            <person name="de Bruijn I."/>
            <person name="Haas B.J."/>
            <person name="Belmonte R."/>
            <person name="Lobach L."/>
            <person name="Christie J."/>
            <person name="van den Ackerveken G."/>
            <person name="Bottin A."/>
            <person name="Bulone V."/>
            <person name="Diaz-Moreno S.M."/>
            <person name="Dumas B."/>
            <person name="Fan L."/>
            <person name="Gaulin E."/>
            <person name="Govers F."/>
            <person name="Grenville-Briggs L.J."/>
            <person name="Horner N.R."/>
            <person name="Levin J.Z."/>
            <person name="Mammella M."/>
            <person name="Meijer H.J."/>
            <person name="Morris P."/>
            <person name="Nusbaum C."/>
            <person name="Oome S."/>
            <person name="Phillips A.J."/>
            <person name="van Rooyen D."/>
            <person name="Rzeszutek E."/>
            <person name="Saraiva M."/>
            <person name="Secombes C.J."/>
            <person name="Seidl M.F."/>
            <person name="Snel B."/>
            <person name="Stassen J.H."/>
            <person name="Sykes S."/>
            <person name="Tripathy S."/>
            <person name="van den Berg H."/>
            <person name="Vega-Arreguin J.C."/>
            <person name="Wawra S."/>
            <person name="Young S.K."/>
            <person name="Zeng Q."/>
            <person name="Dieguez-Uribeondo J."/>
            <person name="Russ C."/>
            <person name="Tyler B.M."/>
            <person name="van West P."/>
        </authorList>
    </citation>
    <scope>NUCLEOTIDE SEQUENCE [LARGE SCALE GENOMIC DNA]</scope>
    <source>
        <strain evidence="3 4">CBS 223.65</strain>
    </source>
</reference>